<evidence type="ECO:0000313" key="2">
    <source>
        <dbReference type="Proteomes" id="UP001062846"/>
    </source>
</evidence>
<name>A0ACC0NBT1_RHOML</name>
<reference evidence="1" key="1">
    <citation type="submission" date="2022-02" db="EMBL/GenBank/DDBJ databases">
        <title>Plant Genome Project.</title>
        <authorList>
            <person name="Zhang R.-G."/>
        </authorList>
    </citation>
    <scope>NUCLEOTIDE SEQUENCE</scope>
    <source>
        <strain evidence="1">AT1</strain>
    </source>
</reference>
<comment type="caution">
    <text evidence="1">The sequence shown here is derived from an EMBL/GenBank/DDBJ whole genome shotgun (WGS) entry which is preliminary data.</text>
</comment>
<keyword evidence="2" id="KW-1185">Reference proteome</keyword>
<accession>A0ACC0NBT1</accession>
<proteinExistence type="predicted"/>
<sequence>MEENSTNEAERLLRISEKLLQGRDFNGSRDFAILAQEADPFLDGTDQILAVADVLIASERRINNHRDWYAVLQLDRCSGDVDLIKKQYRRLALLLHPDKNKFSFADAAFRLVADSWAVLSDPRRKSLYDNELSMLGKIDLVGSRSDGGFQQQKLPVRRGGGNGGGGGDDDDDVEEVTSSSFWTVCPYCYNLYEYARVYEDCCLRCQNCQKAFHGVTIPTLPPLVAGREAYHCCWSFFPVPSAIANSQGAKKAAVTVTDRQPQPQPRSVFSNTGAGGMSGGGSDGYVDFSQGNDQAQKKRGRPRKNVHPW</sequence>
<gene>
    <name evidence="1" type="ORF">RHMOL_Rhmol06G0090300</name>
</gene>
<evidence type="ECO:0000313" key="1">
    <source>
        <dbReference type="EMBL" id="KAI8550254.1"/>
    </source>
</evidence>
<protein>
    <submittedName>
        <fullName evidence="1">Uncharacterized protein</fullName>
    </submittedName>
</protein>
<dbReference type="Proteomes" id="UP001062846">
    <property type="component" value="Chromosome 6"/>
</dbReference>
<dbReference type="EMBL" id="CM046393">
    <property type="protein sequence ID" value="KAI8550254.1"/>
    <property type="molecule type" value="Genomic_DNA"/>
</dbReference>
<organism evidence="1 2">
    <name type="scientific">Rhododendron molle</name>
    <name type="common">Chinese azalea</name>
    <name type="synonym">Azalea mollis</name>
    <dbReference type="NCBI Taxonomy" id="49168"/>
    <lineage>
        <taxon>Eukaryota</taxon>
        <taxon>Viridiplantae</taxon>
        <taxon>Streptophyta</taxon>
        <taxon>Embryophyta</taxon>
        <taxon>Tracheophyta</taxon>
        <taxon>Spermatophyta</taxon>
        <taxon>Magnoliopsida</taxon>
        <taxon>eudicotyledons</taxon>
        <taxon>Gunneridae</taxon>
        <taxon>Pentapetalae</taxon>
        <taxon>asterids</taxon>
        <taxon>Ericales</taxon>
        <taxon>Ericaceae</taxon>
        <taxon>Ericoideae</taxon>
        <taxon>Rhodoreae</taxon>
        <taxon>Rhododendron</taxon>
    </lineage>
</organism>